<evidence type="ECO:0000256" key="4">
    <source>
        <dbReference type="ARBA" id="ARBA00022771"/>
    </source>
</evidence>
<dbReference type="Gene3D" id="3.30.50.10">
    <property type="entry name" value="Erythroid Transcription Factor GATA-1, subunit A"/>
    <property type="match status" value="1"/>
</dbReference>
<dbReference type="CDD" id="cd06960">
    <property type="entry name" value="NR_DBD_HNF4A"/>
    <property type="match status" value="1"/>
</dbReference>
<feature type="domain" description="Nuclear receptor" evidence="12">
    <location>
        <begin position="92"/>
        <end position="168"/>
    </location>
</feature>
<feature type="compositionally biased region" description="Basic and acidic residues" evidence="11">
    <location>
        <begin position="233"/>
        <end position="242"/>
    </location>
</feature>
<keyword evidence="9" id="KW-0675">Receptor</keyword>
<dbReference type="PROSITE" id="PS51843">
    <property type="entry name" value="NR_LBD"/>
    <property type="match status" value="1"/>
</dbReference>
<name>A0AAE9F6H4_CAEBR</name>
<reference evidence="14 15" key="1">
    <citation type="submission" date="2022-04" db="EMBL/GenBank/DDBJ databases">
        <title>Chromosome-level reference genomes for two strains of Caenorhabditis briggsae: an improved platform for comparative genomics.</title>
        <authorList>
            <person name="Stevens L."/>
            <person name="Andersen E."/>
        </authorList>
    </citation>
    <scope>NUCLEOTIDE SEQUENCE [LARGE SCALE GENOMIC DNA]</scope>
    <source>
        <strain evidence="14">VX34</strain>
        <tissue evidence="14">Whole-organism</tissue>
    </source>
</reference>
<evidence type="ECO:0000256" key="3">
    <source>
        <dbReference type="ARBA" id="ARBA00022723"/>
    </source>
</evidence>
<keyword evidence="4" id="KW-0863">Zinc-finger</keyword>
<evidence type="ECO:0000259" key="13">
    <source>
        <dbReference type="PROSITE" id="PS51843"/>
    </source>
</evidence>
<feature type="compositionally biased region" description="Low complexity" evidence="11">
    <location>
        <begin position="217"/>
        <end position="231"/>
    </location>
</feature>
<dbReference type="SMART" id="SM00399">
    <property type="entry name" value="ZnF_C4"/>
    <property type="match status" value="1"/>
</dbReference>
<evidence type="ECO:0000256" key="6">
    <source>
        <dbReference type="ARBA" id="ARBA00023015"/>
    </source>
</evidence>
<dbReference type="SUPFAM" id="SSF48508">
    <property type="entry name" value="Nuclear receptor ligand-binding domain"/>
    <property type="match status" value="1"/>
</dbReference>
<dbReference type="AlphaFoldDB" id="A0AAE9F6H4"/>
<dbReference type="InterPro" id="IPR013088">
    <property type="entry name" value="Znf_NHR/GATA"/>
</dbReference>
<evidence type="ECO:0000259" key="12">
    <source>
        <dbReference type="PROSITE" id="PS51030"/>
    </source>
</evidence>
<dbReference type="GO" id="GO:0003700">
    <property type="term" value="F:DNA-binding transcription factor activity"/>
    <property type="evidence" value="ECO:0007669"/>
    <property type="project" value="InterPro"/>
</dbReference>
<dbReference type="GO" id="GO:0008270">
    <property type="term" value="F:zinc ion binding"/>
    <property type="evidence" value="ECO:0007669"/>
    <property type="project" value="UniProtKB-KW"/>
</dbReference>
<dbReference type="InterPro" id="IPR035500">
    <property type="entry name" value="NHR-like_dom_sf"/>
</dbReference>
<dbReference type="InterPro" id="IPR000536">
    <property type="entry name" value="Nucl_hrmn_rcpt_lig-bd"/>
</dbReference>
<evidence type="ECO:0000256" key="9">
    <source>
        <dbReference type="ARBA" id="ARBA00023170"/>
    </source>
</evidence>
<organism evidence="14 15">
    <name type="scientific">Caenorhabditis briggsae</name>
    <dbReference type="NCBI Taxonomy" id="6238"/>
    <lineage>
        <taxon>Eukaryota</taxon>
        <taxon>Metazoa</taxon>
        <taxon>Ecdysozoa</taxon>
        <taxon>Nematoda</taxon>
        <taxon>Chromadorea</taxon>
        <taxon>Rhabditida</taxon>
        <taxon>Rhabditina</taxon>
        <taxon>Rhabditomorpha</taxon>
        <taxon>Rhabditoidea</taxon>
        <taxon>Rhabditidae</taxon>
        <taxon>Peloderinae</taxon>
        <taxon>Caenorhabditis</taxon>
    </lineage>
</organism>
<accession>A0AAE9F6H4</accession>
<keyword evidence="10" id="KW-0539">Nucleus</keyword>
<protein>
    <submittedName>
        <fullName evidence="14">Uncharacterized protein</fullName>
    </submittedName>
</protein>
<dbReference type="InterPro" id="IPR049636">
    <property type="entry name" value="HNF4-like_DBD"/>
</dbReference>
<evidence type="ECO:0000256" key="8">
    <source>
        <dbReference type="ARBA" id="ARBA00023163"/>
    </source>
</evidence>
<feature type="compositionally biased region" description="Polar residues" evidence="11">
    <location>
        <begin position="167"/>
        <end position="185"/>
    </location>
</feature>
<evidence type="ECO:0000256" key="7">
    <source>
        <dbReference type="ARBA" id="ARBA00023125"/>
    </source>
</evidence>
<keyword evidence="8" id="KW-0804">Transcription</keyword>
<comment type="subcellular location">
    <subcellularLocation>
        <location evidence="1">Nucleus</location>
    </subcellularLocation>
</comment>
<keyword evidence="7" id="KW-0238">DNA-binding</keyword>
<proteinExistence type="inferred from homology"/>
<dbReference type="Gene3D" id="1.10.565.10">
    <property type="entry name" value="Retinoid X Receptor"/>
    <property type="match status" value="1"/>
</dbReference>
<dbReference type="PANTHER" id="PTHR45680">
    <property type="entry name" value="NUCLEAR HORMONE RECEPTOR FAMILY"/>
    <property type="match status" value="1"/>
</dbReference>
<evidence type="ECO:0000256" key="10">
    <source>
        <dbReference type="ARBA" id="ARBA00023242"/>
    </source>
</evidence>
<dbReference type="Pfam" id="PF00104">
    <property type="entry name" value="Hormone_recep"/>
    <property type="match status" value="1"/>
</dbReference>
<dbReference type="PROSITE" id="PS51030">
    <property type="entry name" value="NUCLEAR_REC_DBD_2"/>
    <property type="match status" value="1"/>
</dbReference>
<evidence type="ECO:0000313" key="15">
    <source>
        <dbReference type="Proteomes" id="UP000829354"/>
    </source>
</evidence>
<keyword evidence="3" id="KW-0479">Metal-binding</keyword>
<feature type="domain" description="NR LBD" evidence="13">
    <location>
        <begin position="268"/>
        <end position="521"/>
    </location>
</feature>
<evidence type="ECO:0000256" key="5">
    <source>
        <dbReference type="ARBA" id="ARBA00022833"/>
    </source>
</evidence>
<dbReference type="GO" id="GO:0000978">
    <property type="term" value="F:RNA polymerase II cis-regulatory region sequence-specific DNA binding"/>
    <property type="evidence" value="ECO:0007669"/>
    <property type="project" value="InterPro"/>
</dbReference>
<keyword evidence="15" id="KW-1185">Reference proteome</keyword>
<sequence>MLYSPAASVMLLLGDDKPLLLPSEMPTYPLLSMDTTSQIYLNPNMYPRYEYTNLDITNFQSSPVLSQPTSYPTFEPHTPFLPEIIQDSNDSKQKCRVCNLDSHGTHFGVMTCRPCAAFFRRIVVLNLTYTCVTNTQKCNVDGRGRNVCRDCRYKKCLAVGMTPDNVQYNRDSHNNKNPSGSSGRPKNNKRVIMTHEGEAAGSSTVKSGDPIRLDEISGYSDGSTSSTGGNSQLDKEAEKRDSEEMDKIITDLKYLFVEYTPPKMITQCSINQLQRLTQALVLYRQNQQSSNQIKFCDTINAFTDGKSHLQRRSEKFSKWVKSVDFFDNLTDEQKIDTVKMSFTVFDRLERAQMSVKVFGESCFTEKKTTLSSYCGVDWRTVNINPETAMNTELANKYIKTEFHAHVNSIIDDVCKPLYELQLSDTETAFILAQVLVYYGNEKVTPELVKKFDELREVVIADLHYHYTKECGMEVYTNRLLRMMNVVNSMKKIQADRVRKSELIRIFNIYKVSEKRTDFNCS</sequence>
<comment type="similarity">
    <text evidence="2">Belongs to the nuclear hormone receptor family.</text>
</comment>
<dbReference type="SUPFAM" id="SSF57716">
    <property type="entry name" value="Glucocorticoid receptor-like (DNA-binding domain)"/>
    <property type="match status" value="1"/>
</dbReference>
<feature type="region of interest" description="Disordered" evidence="11">
    <location>
        <begin position="167"/>
        <end position="242"/>
    </location>
</feature>
<evidence type="ECO:0000256" key="2">
    <source>
        <dbReference type="ARBA" id="ARBA00005993"/>
    </source>
</evidence>
<dbReference type="Proteomes" id="UP000829354">
    <property type="component" value="Chromosome V"/>
</dbReference>
<keyword evidence="6" id="KW-0805">Transcription regulation</keyword>
<evidence type="ECO:0000313" key="14">
    <source>
        <dbReference type="EMBL" id="UMM35731.1"/>
    </source>
</evidence>
<dbReference type="EMBL" id="CP092624">
    <property type="protein sequence ID" value="UMM35731.1"/>
    <property type="molecule type" value="Genomic_DNA"/>
</dbReference>
<dbReference type="GO" id="GO:0005634">
    <property type="term" value="C:nucleus"/>
    <property type="evidence" value="ECO:0007669"/>
    <property type="project" value="UniProtKB-SubCell"/>
</dbReference>
<dbReference type="PRINTS" id="PR00047">
    <property type="entry name" value="STROIDFINGER"/>
</dbReference>
<dbReference type="Pfam" id="PF00105">
    <property type="entry name" value="zf-C4"/>
    <property type="match status" value="1"/>
</dbReference>
<gene>
    <name evidence="14" type="ORF">L5515_008219</name>
</gene>
<dbReference type="PANTHER" id="PTHR45680:SF22">
    <property type="entry name" value="NUCLEAR HORMONE RECEPTOR FAMILY"/>
    <property type="match status" value="1"/>
</dbReference>
<dbReference type="SMART" id="SM00430">
    <property type="entry name" value="HOLI"/>
    <property type="match status" value="1"/>
</dbReference>
<keyword evidence="5" id="KW-0862">Zinc</keyword>
<dbReference type="InterPro" id="IPR001628">
    <property type="entry name" value="Znf_hrmn_rcpt"/>
</dbReference>
<dbReference type="InterPro" id="IPR051152">
    <property type="entry name" value="C.elegans_Orphan_NR"/>
</dbReference>
<evidence type="ECO:0000256" key="1">
    <source>
        <dbReference type="ARBA" id="ARBA00004123"/>
    </source>
</evidence>
<evidence type="ECO:0000256" key="11">
    <source>
        <dbReference type="SAM" id="MobiDB-lite"/>
    </source>
</evidence>